<reference evidence="2 3" key="1">
    <citation type="journal article" date="2010" name="Stand. Genomic Sci.">
        <title>Complete genome sequence of Haliangium ochraceum type strain (SMP-2).</title>
        <authorList>
            <consortium name="US DOE Joint Genome Institute (JGI-PGF)"/>
            <person name="Ivanova N."/>
            <person name="Daum C."/>
            <person name="Lang E."/>
            <person name="Abt B."/>
            <person name="Kopitz M."/>
            <person name="Saunders E."/>
            <person name="Lapidus A."/>
            <person name="Lucas S."/>
            <person name="Glavina Del Rio T."/>
            <person name="Nolan M."/>
            <person name="Tice H."/>
            <person name="Copeland A."/>
            <person name="Cheng J.F."/>
            <person name="Chen F."/>
            <person name="Bruce D."/>
            <person name="Goodwin L."/>
            <person name="Pitluck S."/>
            <person name="Mavromatis K."/>
            <person name="Pati A."/>
            <person name="Mikhailova N."/>
            <person name="Chen A."/>
            <person name="Palaniappan K."/>
            <person name="Land M."/>
            <person name="Hauser L."/>
            <person name="Chang Y.J."/>
            <person name="Jeffries C.D."/>
            <person name="Detter J.C."/>
            <person name="Brettin T."/>
            <person name="Rohde M."/>
            <person name="Goker M."/>
            <person name="Bristow J."/>
            <person name="Markowitz V."/>
            <person name="Eisen J.A."/>
            <person name="Hugenholtz P."/>
            <person name="Kyrpides N.C."/>
            <person name="Klenk H.P."/>
        </authorList>
    </citation>
    <scope>NUCLEOTIDE SEQUENCE [LARGE SCALE GENOMIC DNA]</scope>
    <source>
        <strain evidence="3">DSM 14365 / CIP 107738 / JCM 11303 / AJ 13395 / SMP-2</strain>
    </source>
</reference>
<evidence type="ECO:0000259" key="1">
    <source>
        <dbReference type="Pfam" id="PF00498"/>
    </source>
</evidence>
<dbReference type="Gene3D" id="2.60.200.20">
    <property type="match status" value="1"/>
</dbReference>
<dbReference type="SUPFAM" id="SSF49879">
    <property type="entry name" value="SMAD/FHA domain"/>
    <property type="match status" value="1"/>
</dbReference>
<dbReference type="RefSeq" id="WP_012825563.1">
    <property type="nucleotide sequence ID" value="NC_013440.1"/>
</dbReference>
<dbReference type="STRING" id="502025.Hoch_0295"/>
<sequence>MGAELPRITLTYCQSDKSVQGTGLCELGCREIYTEISGFGSRVIFLGADPSSHVRVDDPYVSGRQLAILREGEGWLVSAWPNTHNPTYLDGRELTEISSLMAGSVLRAGRTAWVVTSTPPEAGEVHVRARNLIEFCVAAYRIYGTTRKAASAIGMSDRTFRRRLLESEEGTALLADRRPQPRKRHACHPMGVPVVTTDYLG</sequence>
<organism evidence="2 3">
    <name type="scientific">Haliangium ochraceum (strain DSM 14365 / JCM 11303 / SMP-2)</name>
    <dbReference type="NCBI Taxonomy" id="502025"/>
    <lineage>
        <taxon>Bacteria</taxon>
        <taxon>Pseudomonadati</taxon>
        <taxon>Myxococcota</taxon>
        <taxon>Polyangia</taxon>
        <taxon>Haliangiales</taxon>
        <taxon>Kofleriaceae</taxon>
        <taxon>Haliangium</taxon>
    </lineage>
</organism>
<dbReference type="HOGENOM" id="CLU_1358852_0_0_7"/>
<gene>
    <name evidence="2" type="ordered locus">Hoch_0295</name>
</gene>
<name>D0LIQ7_HALO1</name>
<dbReference type="InterPro" id="IPR000253">
    <property type="entry name" value="FHA_dom"/>
</dbReference>
<dbReference type="KEGG" id="hoh:Hoch_0295"/>
<keyword evidence="3" id="KW-1185">Reference proteome</keyword>
<proteinExistence type="predicted"/>
<dbReference type="CDD" id="cd00060">
    <property type="entry name" value="FHA"/>
    <property type="match status" value="1"/>
</dbReference>
<dbReference type="EMBL" id="CP001804">
    <property type="protein sequence ID" value="ACY12936.1"/>
    <property type="molecule type" value="Genomic_DNA"/>
</dbReference>
<dbReference type="InterPro" id="IPR008984">
    <property type="entry name" value="SMAD_FHA_dom_sf"/>
</dbReference>
<evidence type="ECO:0000313" key="3">
    <source>
        <dbReference type="Proteomes" id="UP000001880"/>
    </source>
</evidence>
<dbReference type="Proteomes" id="UP000001880">
    <property type="component" value="Chromosome"/>
</dbReference>
<dbReference type="Pfam" id="PF00498">
    <property type="entry name" value="FHA"/>
    <property type="match status" value="1"/>
</dbReference>
<dbReference type="AlphaFoldDB" id="D0LIQ7"/>
<evidence type="ECO:0000313" key="2">
    <source>
        <dbReference type="EMBL" id="ACY12936.1"/>
    </source>
</evidence>
<accession>D0LIQ7</accession>
<dbReference type="eggNOG" id="COG1716">
    <property type="taxonomic scope" value="Bacteria"/>
</dbReference>
<feature type="domain" description="FHA" evidence="1">
    <location>
        <begin position="46"/>
        <end position="107"/>
    </location>
</feature>
<protein>
    <submittedName>
        <fullName evidence="2">FHA domain containing protein</fullName>
    </submittedName>
</protein>